<evidence type="ECO:0000256" key="5">
    <source>
        <dbReference type="ARBA" id="ARBA00023002"/>
    </source>
</evidence>
<feature type="binding site" description="axial binding residue" evidence="8">
    <location>
        <position position="448"/>
    </location>
    <ligand>
        <name>heme</name>
        <dbReference type="ChEBI" id="CHEBI:30413"/>
    </ligand>
    <ligandPart>
        <name>Fe</name>
        <dbReference type="ChEBI" id="CHEBI:18248"/>
    </ligandPart>
</feature>
<comment type="caution">
    <text evidence="11">The sequence shown here is derived from an EMBL/GenBank/DDBJ whole genome shotgun (WGS) entry which is preliminary data.</text>
</comment>
<dbReference type="SUPFAM" id="SSF48264">
    <property type="entry name" value="Cytochrome P450"/>
    <property type="match status" value="1"/>
</dbReference>
<evidence type="ECO:0000256" key="9">
    <source>
        <dbReference type="RuleBase" id="RU000461"/>
    </source>
</evidence>
<comment type="cofactor">
    <cofactor evidence="1 8">
        <name>heme</name>
        <dbReference type="ChEBI" id="CHEBI:30413"/>
    </cofactor>
</comment>
<evidence type="ECO:0000256" key="7">
    <source>
        <dbReference type="ARBA" id="ARBA00023033"/>
    </source>
</evidence>
<organism evidence="11 12">
    <name type="scientific">Cytospora paraplurivora</name>
    <dbReference type="NCBI Taxonomy" id="2898453"/>
    <lineage>
        <taxon>Eukaryota</taxon>
        <taxon>Fungi</taxon>
        <taxon>Dikarya</taxon>
        <taxon>Ascomycota</taxon>
        <taxon>Pezizomycotina</taxon>
        <taxon>Sordariomycetes</taxon>
        <taxon>Sordariomycetidae</taxon>
        <taxon>Diaporthales</taxon>
        <taxon>Cytosporaceae</taxon>
        <taxon>Cytospora</taxon>
    </lineage>
</organism>
<dbReference type="EMBL" id="JAJSPL020000017">
    <property type="protein sequence ID" value="KAK7741818.1"/>
    <property type="molecule type" value="Genomic_DNA"/>
</dbReference>
<dbReference type="GO" id="GO:0020037">
    <property type="term" value="F:heme binding"/>
    <property type="evidence" value="ECO:0007669"/>
    <property type="project" value="InterPro"/>
</dbReference>
<dbReference type="InterPro" id="IPR002401">
    <property type="entry name" value="Cyt_P450_E_grp-I"/>
</dbReference>
<gene>
    <name evidence="11" type="ORF">SLS53_004882</name>
</gene>
<accession>A0AAN9YGR4</accession>
<dbReference type="Pfam" id="PF00067">
    <property type="entry name" value="p450"/>
    <property type="match status" value="2"/>
</dbReference>
<evidence type="ECO:0000256" key="8">
    <source>
        <dbReference type="PIRSR" id="PIRSR602401-1"/>
    </source>
</evidence>
<dbReference type="PROSITE" id="PS00086">
    <property type="entry name" value="CYTOCHROME_P450"/>
    <property type="match status" value="1"/>
</dbReference>
<dbReference type="PANTHER" id="PTHR24287:SF1">
    <property type="entry name" value="P450, PUTATIVE (EUROFUNG)-RELATED"/>
    <property type="match status" value="1"/>
</dbReference>
<keyword evidence="4 8" id="KW-0479">Metal-binding</keyword>
<evidence type="ECO:0000256" key="6">
    <source>
        <dbReference type="ARBA" id="ARBA00023004"/>
    </source>
</evidence>
<dbReference type="InterPro" id="IPR036396">
    <property type="entry name" value="Cyt_P450_sf"/>
</dbReference>
<evidence type="ECO:0000313" key="12">
    <source>
        <dbReference type="Proteomes" id="UP001320245"/>
    </source>
</evidence>
<sequence length="504" mass="56030">MNPFLGLDLAIQTWRDFRSGELSEGLRRRHALHGRTFLANNLGSDNIYTVEPDNIRAITTTHFSRFGKAGWVSEAAKHVGNGVLMNEGEAWKRSRAMLKPVFARTAVDEPSFMEPHVERLVAEMKRLSGEGGQVFEFHELACMFTLDIVTEFLFGRSTRCLENPRGPEGKEGMEFLSLVKKFEGPSGEFIAVGLLAWLQLLPSHMYLIGLVRGMKTWFSRKLDGIMAEPNTTPASKSPRSVFTAMKAAGNPVDKIQGELQNVFFASYDTTSAFLANFVYVLARYPDVQAKLRREIDSSLGGRHPTNHALAKMEYLQLVIMEALRLYSPVSSHSRVAKRDTVLPRGGGPDGQGPIVVRAGATVVWSTYTLHRDPQRYGSDWADFRPERWTSLMRPRDTTPATDEGEGGSVGSTTNASEIGGGRQKDGEIWGESCWRSFFMPFGSGPRTCLGQQMVQIEVAYVVVRMLQELAHLDMECGGEMKPFREARAVSLYNADGVRISVGCC</sequence>
<dbReference type="PANTHER" id="PTHR24287">
    <property type="entry name" value="P450, PUTATIVE (EUROFUNG)-RELATED"/>
    <property type="match status" value="1"/>
</dbReference>
<dbReference type="PRINTS" id="PR00385">
    <property type="entry name" value="P450"/>
</dbReference>
<keyword evidence="7 9" id="KW-0503">Monooxygenase</keyword>
<evidence type="ECO:0000256" key="3">
    <source>
        <dbReference type="ARBA" id="ARBA00022617"/>
    </source>
</evidence>
<dbReference type="GO" id="GO:0004497">
    <property type="term" value="F:monooxygenase activity"/>
    <property type="evidence" value="ECO:0007669"/>
    <property type="project" value="UniProtKB-KW"/>
</dbReference>
<reference evidence="11 12" key="1">
    <citation type="journal article" date="2023" name="PLoS ONE">
        <title>Cytospora paraplurivora sp. nov. isolated from orchards with fruit tree decline syndrome in Ontario, Canada.</title>
        <authorList>
            <person name="Ilyukhin E."/>
            <person name="Nguyen H.D.T."/>
            <person name="Castle A.J."/>
            <person name="Ellouze W."/>
        </authorList>
    </citation>
    <scope>NUCLEOTIDE SEQUENCE [LARGE SCALE GENOMIC DNA]</scope>
    <source>
        <strain evidence="11 12">FDS-564</strain>
    </source>
</reference>
<evidence type="ECO:0000256" key="2">
    <source>
        <dbReference type="ARBA" id="ARBA00010617"/>
    </source>
</evidence>
<evidence type="ECO:0000313" key="11">
    <source>
        <dbReference type="EMBL" id="KAK7741818.1"/>
    </source>
</evidence>
<evidence type="ECO:0000256" key="10">
    <source>
        <dbReference type="SAM" id="MobiDB-lite"/>
    </source>
</evidence>
<keyword evidence="3 8" id="KW-0349">Heme</keyword>
<dbReference type="Gene3D" id="1.10.630.10">
    <property type="entry name" value="Cytochrome P450"/>
    <property type="match status" value="1"/>
</dbReference>
<dbReference type="Proteomes" id="UP001320245">
    <property type="component" value="Unassembled WGS sequence"/>
</dbReference>
<feature type="region of interest" description="Disordered" evidence="10">
    <location>
        <begin position="391"/>
        <end position="424"/>
    </location>
</feature>
<keyword evidence="6 8" id="KW-0408">Iron</keyword>
<dbReference type="GO" id="GO:0016705">
    <property type="term" value="F:oxidoreductase activity, acting on paired donors, with incorporation or reduction of molecular oxygen"/>
    <property type="evidence" value="ECO:0007669"/>
    <property type="project" value="InterPro"/>
</dbReference>
<dbReference type="AlphaFoldDB" id="A0AAN9YGR4"/>
<name>A0AAN9YGR4_9PEZI</name>
<evidence type="ECO:0000256" key="4">
    <source>
        <dbReference type="ARBA" id="ARBA00022723"/>
    </source>
</evidence>
<dbReference type="GO" id="GO:0005506">
    <property type="term" value="F:iron ion binding"/>
    <property type="evidence" value="ECO:0007669"/>
    <property type="project" value="InterPro"/>
</dbReference>
<evidence type="ECO:0000256" key="1">
    <source>
        <dbReference type="ARBA" id="ARBA00001971"/>
    </source>
</evidence>
<protein>
    <recommendedName>
        <fullName evidence="13">Cytochrome P450</fullName>
    </recommendedName>
</protein>
<keyword evidence="5 9" id="KW-0560">Oxidoreductase</keyword>
<proteinExistence type="inferred from homology"/>
<dbReference type="PRINTS" id="PR00463">
    <property type="entry name" value="EP450I"/>
</dbReference>
<dbReference type="InterPro" id="IPR017972">
    <property type="entry name" value="Cyt_P450_CS"/>
</dbReference>
<dbReference type="InterPro" id="IPR001128">
    <property type="entry name" value="Cyt_P450"/>
</dbReference>
<keyword evidence="12" id="KW-1185">Reference proteome</keyword>
<evidence type="ECO:0008006" key="13">
    <source>
        <dbReference type="Google" id="ProtNLM"/>
    </source>
</evidence>
<comment type="similarity">
    <text evidence="2 9">Belongs to the cytochrome P450 family.</text>
</comment>
<dbReference type="InterPro" id="IPR047146">
    <property type="entry name" value="Cyt_P450_E_CYP52_fungi"/>
</dbReference>